<dbReference type="Proteomes" id="UP000053647">
    <property type="component" value="Unassembled WGS sequence"/>
</dbReference>
<dbReference type="SMART" id="SM00271">
    <property type="entry name" value="DnaJ"/>
    <property type="match status" value="1"/>
</dbReference>
<feature type="non-terminal residue" evidence="3">
    <location>
        <position position="151"/>
    </location>
</feature>
<evidence type="ECO:0000256" key="1">
    <source>
        <dbReference type="SAM" id="MobiDB-lite"/>
    </source>
</evidence>
<dbReference type="PANTHER" id="PTHR44924">
    <property type="entry name" value="DNAJ SUBFAMILY A MEMBER 2"/>
    <property type="match status" value="1"/>
</dbReference>
<dbReference type="InterPro" id="IPR036869">
    <property type="entry name" value="J_dom_sf"/>
</dbReference>
<dbReference type="HOGENOM" id="CLU_1735835_0_0_1"/>
<evidence type="ECO:0000313" key="3">
    <source>
        <dbReference type="EMBL" id="KIJ13612.1"/>
    </source>
</evidence>
<dbReference type="Gene3D" id="1.10.287.110">
    <property type="entry name" value="DnaJ domain"/>
    <property type="match status" value="1"/>
</dbReference>
<feature type="domain" description="J" evidence="2">
    <location>
        <begin position="101"/>
        <end position="151"/>
    </location>
</feature>
<reference evidence="4" key="2">
    <citation type="submission" date="2015-01" db="EMBL/GenBank/DDBJ databases">
        <title>Evolutionary Origins and Diversification of the Mycorrhizal Mutualists.</title>
        <authorList>
            <consortium name="DOE Joint Genome Institute"/>
            <consortium name="Mycorrhizal Genomics Consortium"/>
            <person name="Kohler A."/>
            <person name="Kuo A."/>
            <person name="Nagy L.G."/>
            <person name="Floudas D."/>
            <person name="Copeland A."/>
            <person name="Barry K.W."/>
            <person name="Cichocki N."/>
            <person name="Veneault-Fourrey C."/>
            <person name="LaButti K."/>
            <person name="Lindquist E.A."/>
            <person name="Lipzen A."/>
            <person name="Lundell T."/>
            <person name="Morin E."/>
            <person name="Murat C."/>
            <person name="Riley R."/>
            <person name="Ohm R."/>
            <person name="Sun H."/>
            <person name="Tunlid A."/>
            <person name="Henrissat B."/>
            <person name="Grigoriev I.V."/>
            <person name="Hibbett D.S."/>
            <person name="Martin F."/>
        </authorList>
    </citation>
    <scope>NUCLEOTIDE SEQUENCE [LARGE SCALE GENOMIC DNA]</scope>
    <source>
        <strain evidence="4">ATCC 200175</strain>
    </source>
</reference>
<dbReference type="PROSITE" id="PS50076">
    <property type="entry name" value="DNAJ_2"/>
    <property type="match status" value="1"/>
</dbReference>
<dbReference type="EMBL" id="KN819350">
    <property type="protein sequence ID" value="KIJ13612.1"/>
    <property type="molecule type" value="Genomic_DNA"/>
</dbReference>
<dbReference type="OrthoDB" id="10250354at2759"/>
<dbReference type="PRINTS" id="PR00625">
    <property type="entry name" value="JDOMAIN"/>
</dbReference>
<name>A0A0C9U1W3_PAXIN</name>
<dbReference type="InterPro" id="IPR001623">
    <property type="entry name" value="DnaJ_domain"/>
</dbReference>
<reference evidence="3 4" key="1">
    <citation type="submission" date="2014-06" db="EMBL/GenBank/DDBJ databases">
        <authorList>
            <consortium name="DOE Joint Genome Institute"/>
            <person name="Kuo A."/>
            <person name="Kohler A."/>
            <person name="Nagy L.G."/>
            <person name="Floudas D."/>
            <person name="Copeland A."/>
            <person name="Barry K.W."/>
            <person name="Cichocki N."/>
            <person name="Veneault-Fourrey C."/>
            <person name="LaButti K."/>
            <person name="Lindquist E.A."/>
            <person name="Lipzen A."/>
            <person name="Lundell T."/>
            <person name="Morin E."/>
            <person name="Murat C."/>
            <person name="Sun H."/>
            <person name="Tunlid A."/>
            <person name="Henrissat B."/>
            <person name="Grigoriev I.V."/>
            <person name="Hibbett D.S."/>
            <person name="Martin F."/>
            <person name="Nordberg H.P."/>
            <person name="Cantor M.N."/>
            <person name="Hua S.X."/>
        </authorList>
    </citation>
    <scope>NUCLEOTIDE SEQUENCE [LARGE SCALE GENOMIC DNA]</scope>
    <source>
        <strain evidence="3 4">ATCC 200175</strain>
    </source>
</reference>
<evidence type="ECO:0000259" key="2">
    <source>
        <dbReference type="PROSITE" id="PS50076"/>
    </source>
</evidence>
<organism evidence="3 4">
    <name type="scientific">Paxillus involutus ATCC 200175</name>
    <dbReference type="NCBI Taxonomy" id="664439"/>
    <lineage>
        <taxon>Eukaryota</taxon>
        <taxon>Fungi</taxon>
        <taxon>Dikarya</taxon>
        <taxon>Basidiomycota</taxon>
        <taxon>Agaricomycotina</taxon>
        <taxon>Agaricomycetes</taxon>
        <taxon>Agaricomycetidae</taxon>
        <taxon>Boletales</taxon>
        <taxon>Paxilineae</taxon>
        <taxon>Paxillaceae</taxon>
        <taxon>Paxillus</taxon>
    </lineage>
</organism>
<gene>
    <name evidence="3" type="ORF">PAXINDRAFT_80833</name>
</gene>
<sequence length="151" mass="16607">MSSSYPILSSRQYIPHIRSQCGTCSSSLEFPVPSPTPAQGTLLRVRCFKCQTVYSHAFYPAQLPPGVVGPSSQTSNGTNSAPSGSRKGRKIGTQEKPLETGYYDILGVPIDATTEDVKKAYRRLAIKHHPDKNPDDPHAEERFKEIAIAYQ</sequence>
<feature type="region of interest" description="Disordered" evidence="1">
    <location>
        <begin position="65"/>
        <end position="95"/>
    </location>
</feature>
<feature type="compositionally biased region" description="Polar residues" evidence="1">
    <location>
        <begin position="70"/>
        <end position="83"/>
    </location>
</feature>
<accession>A0A0C9U1W3</accession>
<dbReference type="PANTHER" id="PTHR44924:SF1">
    <property type="entry name" value="DNAJ SUBFAMILY A MEMBER 2"/>
    <property type="match status" value="1"/>
</dbReference>
<dbReference type="SUPFAM" id="SSF46565">
    <property type="entry name" value="Chaperone J-domain"/>
    <property type="match status" value="1"/>
</dbReference>
<dbReference type="Pfam" id="PF00226">
    <property type="entry name" value="DnaJ"/>
    <property type="match status" value="1"/>
</dbReference>
<keyword evidence="4" id="KW-1185">Reference proteome</keyword>
<proteinExistence type="predicted"/>
<dbReference type="AlphaFoldDB" id="A0A0C9U1W3"/>
<dbReference type="CDD" id="cd06257">
    <property type="entry name" value="DnaJ"/>
    <property type="match status" value="1"/>
</dbReference>
<evidence type="ECO:0000313" key="4">
    <source>
        <dbReference type="Proteomes" id="UP000053647"/>
    </source>
</evidence>
<protein>
    <recommendedName>
        <fullName evidence="2">J domain-containing protein</fullName>
    </recommendedName>
</protein>